<feature type="domain" description="Fe/B12 periplasmic-binding" evidence="6">
    <location>
        <begin position="49"/>
        <end position="313"/>
    </location>
</feature>
<keyword evidence="8" id="KW-1185">Reference proteome</keyword>
<dbReference type="AlphaFoldDB" id="A0A848KH68"/>
<reference evidence="7 8" key="1">
    <citation type="submission" date="2019-05" db="EMBL/GenBank/DDBJ databases">
        <authorList>
            <person name="Lee S.D."/>
        </authorList>
    </citation>
    <scope>NUCLEOTIDE SEQUENCE [LARGE SCALE GENOMIC DNA]</scope>
    <source>
        <strain evidence="7 8">YC2-7</strain>
    </source>
</reference>
<accession>A0A848KH68</accession>
<evidence type="ECO:0000313" key="8">
    <source>
        <dbReference type="Proteomes" id="UP000535543"/>
    </source>
</evidence>
<dbReference type="PROSITE" id="PS51257">
    <property type="entry name" value="PROKAR_LIPOPROTEIN"/>
    <property type="match status" value="1"/>
</dbReference>
<feature type="signal peptide" evidence="5">
    <location>
        <begin position="1"/>
        <end position="21"/>
    </location>
</feature>
<gene>
    <name evidence="7" type="ORF">FGL95_15390</name>
</gene>
<evidence type="ECO:0000256" key="3">
    <source>
        <dbReference type="ARBA" id="ARBA00022448"/>
    </source>
</evidence>
<keyword evidence="4 5" id="KW-0732">Signal</keyword>
<comment type="caution">
    <text evidence="7">The sequence shown here is derived from an EMBL/GenBank/DDBJ whole genome shotgun (WGS) entry which is preliminary data.</text>
</comment>
<dbReference type="InterPro" id="IPR051313">
    <property type="entry name" value="Bact_iron-sidero_bind"/>
</dbReference>
<evidence type="ECO:0000256" key="5">
    <source>
        <dbReference type="SAM" id="SignalP"/>
    </source>
</evidence>
<evidence type="ECO:0000259" key="6">
    <source>
        <dbReference type="PROSITE" id="PS50983"/>
    </source>
</evidence>
<name>A0A848KH68_9NOCA</name>
<proteinExistence type="inferred from homology"/>
<evidence type="ECO:0000256" key="4">
    <source>
        <dbReference type="ARBA" id="ARBA00022729"/>
    </source>
</evidence>
<sequence length="314" mass="33498">MKQRISVFVAAIALLLAGCEAITGSDDTARQVNVGHSLGTATIYGIPQRIVAMGTQWLDAAQVLQIQPVGYVDDVAIATGHPAPWEPALPNSKPIDINGDIVAQVRDLHPDLILTPSFGGNKDLYDRLHDIAPTLANLRNSQLDSWESEVDGLGKILDKQGQAQSQIANLNGRIQAAADRNPGLKDKTFVAAAIDTPTELAMITDANSGTTELFTRLGLKIPENLIQEGGPTGRIPLPLDKLPDFSTDLLVVFGTPELQNVLTALPAYANLPSVQRGSILFPDNNVRLGLDLLSPGSIPYVLDRLQSTLANAAK</sequence>
<organism evidence="7 8">
    <name type="scientific">Antrihabitans stalactiti</name>
    <dbReference type="NCBI Taxonomy" id="2584121"/>
    <lineage>
        <taxon>Bacteria</taxon>
        <taxon>Bacillati</taxon>
        <taxon>Actinomycetota</taxon>
        <taxon>Actinomycetes</taxon>
        <taxon>Mycobacteriales</taxon>
        <taxon>Nocardiaceae</taxon>
        <taxon>Antrihabitans</taxon>
    </lineage>
</organism>
<evidence type="ECO:0000256" key="2">
    <source>
        <dbReference type="ARBA" id="ARBA00008814"/>
    </source>
</evidence>
<dbReference type="Proteomes" id="UP000535543">
    <property type="component" value="Unassembled WGS sequence"/>
</dbReference>
<keyword evidence="3" id="KW-0813">Transport</keyword>
<dbReference type="GO" id="GO:1901678">
    <property type="term" value="P:iron coordination entity transport"/>
    <property type="evidence" value="ECO:0007669"/>
    <property type="project" value="UniProtKB-ARBA"/>
</dbReference>
<dbReference type="SUPFAM" id="SSF53807">
    <property type="entry name" value="Helical backbone' metal receptor"/>
    <property type="match status" value="1"/>
</dbReference>
<dbReference type="GO" id="GO:0030288">
    <property type="term" value="C:outer membrane-bounded periplasmic space"/>
    <property type="evidence" value="ECO:0007669"/>
    <property type="project" value="TreeGrafter"/>
</dbReference>
<dbReference type="PANTHER" id="PTHR30532">
    <property type="entry name" value="IRON III DICITRATE-BINDING PERIPLASMIC PROTEIN"/>
    <property type="match status" value="1"/>
</dbReference>
<evidence type="ECO:0000256" key="1">
    <source>
        <dbReference type="ARBA" id="ARBA00004196"/>
    </source>
</evidence>
<comment type="similarity">
    <text evidence="2">Belongs to the bacterial solute-binding protein 8 family.</text>
</comment>
<dbReference type="Pfam" id="PF01497">
    <property type="entry name" value="Peripla_BP_2"/>
    <property type="match status" value="1"/>
</dbReference>
<evidence type="ECO:0000313" key="7">
    <source>
        <dbReference type="EMBL" id="NMN96424.1"/>
    </source>
</evidence>
<protein>
    <submittedName>
        <fullName evidence="7">ABC transporter substrate-binding protein</fullName>
    </submittedName>
</protein>
<dbReference type="InterPro" id="IPR002491">
    <property type="entry name" value="ABC_transptr_periplasmic_BD"/>
</dbReference>
<comment type="subcellular location">
    <subcellularLocation>
        <location evidence="1">Cell envelope</location>
    </subcellularLocation>
</comment>
<dbReference type="PROSITE" id="PS50983">
    <property type="entry name" value="FE_B12_PBP"/>
    <property type="match status" value="1"/>
</dbReference>
<feature type="chain" id="PRO_5032574959" evidence="5">
    <location>
        <begin position="22"/>
        <end position="314"/>
    </location>
</feature>
<dbReference type="RefSeq" id="WP_169588360.1">
    <property type="nucleotide sequence ID" value="NZ_VCQU01000005.1"/>
</dbReference>
<reference evidence="7 8" key="2">
    <citation type="submission" date="2020-06" db="EMBL/GenBank/DDBJ databases">
        <title>Antribacter stalactiti gen. nov., sp. nov., a new member of the family Nacardiaceae isolated from a cave.</title>
        <authorList>
            <person name="Kim I.S."/>
        </authorList>
    </citation>
    <scope>NUCLEOTIDE SEQUENCE [LARGE SCALE GENOMIC DNA]</scope>
    <source>
        <strain evidence="7 8">YC2-7</strain>
    </source>
</reference>
<dbReference type="PANTHER" id="PTHR30532:SF24">
    <property type="entry name" value="FERRIC ENTEROBACTIN-BINDING PERIPLASMIC PROTEIN FEPB"/>
    <property type="match status" value="1"/>
</dbReference>
<dbReference type="Gene3D" id="3.40.50.1980">
    <property type="entry name" value="Nitrogenase molybdenum iron protein domain"/>
    <property type="match status" value="2"/>
</dbReference>
<dbReference type="EMBL" id="VCQU01000005">
    <property type="protein sequence ID" value="NMN96424.1"/>
    <property type="molecule type" value="Genomic_DNA"/>
</dbReference>